<evidence type="ECO:0000313" key="1">
    <source>
        <dbReference type="EMBL" id="AXH50932.1"/>
    </source>
</evidence>
<dbReference type="EMBL" id="MH553517">
    <property type="protein sequence ID" value="AXH50932.1"/>
    <property type="molecule type" value="Genomic_DNA"/>
</dbReference>
<sequence length="117" mass="13443">MMTLDMCQTILRLAKAGKPLSPEIIEALEHRVKVLRRVRDEKRKNDRRTAQRLFAGLDVTFDHLYLVPDTRIFVATVGPRVPNTLQACMLWGLGPTGREWGPRMIKAESELVEFAKR</sequence>
<gene>
    <name evidence="1" type="ORF">CPT_Scapp_003</name>
</gene>
<reference evidence="2" key="1">
    <citation type="submission" date="2018-06" db="EMBL/GenBank/DDBJ databases">
        <title>Complete genome of Serratia marcescens Siphophage Scapp.</title>
        <authorList>
            <person name="Koehler B.T."/>
            <person name="Bonasera R."/>
            <person name="Liu M."/>
            <person name="Kongari R."/>
        </authorList>
    </citation>
    <scope>NUCLEOTIDE SEQUENCE [LARGE SCALE GENOMIC DNA]</scope>
</reference>
<keyword evidence="2" id="KW-1185">Reference proteome</keyword>
<name>A0A345L6N0_9CAUD</name>
<proteinExistence type="predicted"/>
<evidence type="ECO:0000313" key="2">
    <source>
        <dbReference type="Proteomes" id="UP000260583"/>
    </source>
</evidence>
<organism evidence="1 2">
    <name type="scientific">Serratia phage Scapp</name>
    <dbReference type="NCBI Taxonomy" id="2282409"/>
    <lineage>
        <taxon>Viruses</taxon>
        <taxon>Duplodnaviria</taxon>
        <taxon>Heunggongvirae</taxon>
        <taxon>Uroviricota</taxon>
        <taxon>Caudoviricetes</taxon>
        <taxon>Scappvirus</taxon>
        <taxon>Scappvirus scapp</taxon>
    </lineage>
</organism>
<accession>A0A345L6N0</accession>
<protein>
    <submittedName>
        <fullName evidence="1">Uncharacterized protein</fullName>
    </submittedName>
</protein>
<dbReference type="Proteomes" id="UP000260583">
    <property type="component" value="Segment"/>
</dbReference>